<name>A0A7W4ZLK0_9ACTN</name>
<dbReference type="Gene3D" id="3.30.450.180">
    <property type="match status" value="1"/>
</dbReference>
<reference evidence="3 4" key="1">
    <citation type="submission" date="2020-08" db="EMBL/GenBank/DDBJ databases">
        <title>Genomic Encyclopedia of Type Strains, Phase III (KMG-III): the genomes of soil and plant-associated and newly described type strains.</title>
        <authorList>
            <person name="Whitman W."/>
        </authorList>
    </citation>
    <scope>NUCLEOTIDE SEQUENCE [LARGE SCALE GENOMIC DNA]</scope>
    <source>
        <strain evidence="3 4">CECT 3237</strain>
    </source>
</reference>
<dbReference type="RefSeq" id="WP_184588236.1">
    <property type="nucleotide sequence ID" value="NZ_BMUP01000001.1"/>
</dbReference>
<comment type="caution">
    <text evidence="3">The sequence shown here is derived from an EMBL/GenBank/DDBJ whole genome shotgun (WGS) entry which is preliminary data.</text>
</comment>
<dbReference type="Proteomes" id="UP000572907">
    <property type="component" value="Unassembled WGS sequence"/>
</dbReference>
<dbReference type="PANTHER" id="PTHR35010">
    <property type="entry name" value="BLL4672 PROTEIN-RELATED"/>
    <property type="match status" value="1"/>
</dbReference>
<protein>
    <recommendedName>
        <fullName evidence="2">MmyB-like transcription regulator ligand binding domain-containing protein</fullName>
    </recommendedName>
</protein>
<keyword evidence="4" id="KW-1185">Reference proteome</keyword>
<dbReference type="InterPro" id="IPR041413">
    <property type="entry name" value="MLTR_LBD"/>
</dbReference>
<evidence type="ECO:0000256" key="1">
    <source>
        <dbReference type="SAM" id="MobiDB-lite"/>
    </source>
</evidence>
<dbReference type="Pfam" id="PF17765">
    <property type="entry name" value="MLTR_LBD"/>
    <property type="match status" value="1"/>
</dbReference>
<sequence length="219" mass="24123">MAYQAGGQRPAPRPVAETPEAQAYLEDYAGLLEAVSSPSLVVDHCWDVALTNSAFRSLFGGVGPHPTAMPGDNFLRFVLFHPDAPTVLGEHESSWCLPMLAHFARTVESHGPDHGLQAIRRDIAQDPIMEAAYRQGLPHWIRSVGEDAVEHDGAVRPLLHPDPRRGATECRVVVETSRTLEELGCTRFTFVPREARRAPSRQRGTRRTASHLRVVPAAD</sequence>
<dbReference type="EMBL" id="JACHXE010000001">
    <property type="protein sequence ID" value="MBB3074631.1"/>
    <property type="molecule type" value="Genomic_DNA"/>
</dbReference>
<evidence type="ECO:0000313" key="4">
    <source>
        <dbReference type="Proteomes" id="UP000572907"/>
    </source>
</evidence>
<accession>A0A7W4ZLK0</accession>
<feature type="domain" description="MmyB-like transcription regulator ligand binding" evidence="2">
    <location>
        <begin position="31"/>
        <end position="125"/>
    </location>
</feature>
<dbReference type="PANTHER" id="PTHR35010:SF2">
    <property type="entry name" value="BLL4672 PROTEIN"/>
    <property type="match status" value="1"/>
</dbReference>
<dbReference type="AlphaFoldDB" id="A0A7W4ZLK0"/>
<feature type="region of interest" description="Disordered" evidence="1">
    <location>
        <begin position="195"/>
        <end position="219"/>
    </location>
</feature>
<feature type="compositionally biased region" description="Basic residues" evidence="1">
    <location>
        <begin position="198"/>
        <end position="210"/>
    </location>
</feature>
<proteinExistence type="predicted"/>
<evidence type="ECO:0000313" key="3">
    <source>
        <dbReference type="EMBL" id="MBB3074631.1"/>
    </source>
</evidence>
<evidence type="ECO:0000259" key="2">
    <source>
        <dbReference type="Pfam" id="PF17765"/>
    </source>
</evidence>
<organism evidence="3 4">
    <name type="scientific">Streptomyces violarus</name>
    <dbReference type="NCBI Taxonomy" id="67380"/>
    <lineage>
        <taxon>Bacteria</taxon>
        <taxon>Bacillati</taxon>
        <taxon>Actinomycetota</taxon>
        <taxon>Actinomycetes</taxon>
        <taxon>Kitasatosporales</taxon>
        <taxon>Streptomycetaceae</taxon>
        <taxon>Streptomyces</taxon>
    </lineage>
</organism>
<gene>
    <name evidence="3" type="ORF">FHS41_001100</name>
</gene>